<dbReference type="Gene3D" id="2.60.40.1730">
    <property type="entry name" value="tricorn interacting facor f3 domain"/>
    <property type="match status" value="1"/>
</dbReference>
<feature type="domain" description="Peptidase M1 membrane alanine aminopeptidase" evidence="13">
    <location>
        <begin position="270"/>
        <end position="460"/>
    </location>
</feature>
<keyword evidence="6" id="KW-0645">Protease</keyword>
<dbReference type="Gene3D" id="1.10.390.10">
    <property type="entry name" value="Neutral Protease Domain 2"/>
    <property type="match status" value="1"/>
</dbReference>
<organism evidence="15 16">
    <name type="scientific">Catenuloplanes indicus</name>
    <dbReference type="NCBI Taxonomy" id="137267"/>
    <lineage>
        <taxon>Bacteria</taxon>
        <taxon>Bacillati</taxon>
        <taxon>Actinomycetota</taxon>
        <taxon>Actinomycetes</taxon>
        <taxon>Micromonosporales</taxon>
        <taxon>Micromonosporaceae</taxon>
        <taxon>Catenuloplanes</taxon>
    </lineage>
</organism>
<dbReference type="SUPFAM" id="SSF63737">
    <property type="entry name" value="Leukotriene A4 hydrolase N-terminal domain"/>
    <property type="match status" value="1"/>
</dbReference>
<keyword evidence="9" id="KW-0862">Zinc</keyword>
<dbReference type="SUPFAM" id="SSF55486">
    <property type="entry name" value="Metalloproteases ('zincins'), catalytic domain"/>
    <property type="match status" value="1"/>
</dbReference>
<feature type="domain" description="Aminopeptidase N-like N-terminal" evidence="14">
    <location>
        <begin position="61"/>
        <end position="229"/>
    </location>
</feature>
<dbReference type="GO" id="GO:0016285">
    <property type="term" value="F:alanyl aminopeptidase activity"/>
    <property type="evidence" value="ECO:0007669"/>
    <property type="project" value="UniProtKB-EC"/>
</dbReference>
<dbReference type="PANTHER" id="PTHR11533:SF297">
    <property type="entry name" value="AMINOPEPTIDASE N"/>
    <property type="match status" value="1"/>
</dbReference>
<dbReference type="RefSeq" id="WP_370879206.1">
    <property type="nucleotide sequence ID" value="NZ_JAUSUZ010000001.1"/>
</dbReference>
<evidence type="ECO:0000256" key="10">
    <source>
        <dbReference type="ARBA" id="ARBA00023049"/>
    </source>
</evidence>
<evidence type="ECO:0000256" key="5">
    <source>
        <dbReference type="ARBA" id="ARBA00015611"/>
    </source>
</evidence>
<dbReference type="InterPro" id="IPR014782">
    <property type="entry name" value="Peptidase_M1_dom"/>
</dbReference>
<keyword evidence="16" id="KW-1185">Reference proteome</keyword>
<name>A0AAE3W081_9ACTN</name>
<dbReference type="EMBL" id="JAUSUZ010000001">
    <property type="protein sequence ID" value="MDQ0367086.1"/>
    <property type="molecule type" value="Genomic_DNA"/>
</dbReference>
<reference evidence="15 16" key="1">
    <citation type="submission" date="2023-07" db="EMBL/GenBank/DDBJ databases">
        <title>Sequencing the genomes of 1000 actinobacteria strains.</title>
        <authorList>
            <person name="Klenk H.-P."/>
        </authorList>
    </citation>
    <scope>NUCLEOTIDE SEQUENCE [LARGE SCALE GENOMIC DNA]</scope>
    <source>
        <strain evidence="15 16">DSM 44709</strain>
    </source>
</reference>
<comment type="similarity">
    <text evidence="3">Belongs to the peptidase M1 family.</text>
</comment>
<evidence type="ECO:0000256" key="11">
    <source>
        <dbReference type="ARBA" id="ARBA00029811"/>
    </source>
</evidence>
<evidence type="ECO:0000313" key="15">
    <source>
        <dbReference type="EMBL" id="MDQ0367086.1"/>
    </source>
</evidence>
<gene>
    <name evidence="15" type="ORF">J2S42_003755</name>
</gene>
<keyword evidence="7" id="KW-0479">Metal-binding</keyword>
<evidence type="ECO:0000256" key="3">
    <source>
        <dbReference type="ARBA" id="ARBA00010136"/>
    </source>
</evidence>
<protein>
    <recommendedName>
        <fullName evidence="5">Aminopeptidase N</fullName>
        <ecNumber evidence="4">3.4.11.2</ecNumber>
    </recommendedName>
    <alternativeName>
        <fullName evidence="11">Alanine aminopeptidase</fullName>
    </alternativeName>
    <alternativeName>
        <fullName evidence="12">Lysyl aminopeptidase</fullName>
    </alternativeName>
</protein>
<evidence type="ECO:0000256" key="4">
    <source>
        <dbReference type="ARBA" id="ARBA00012564"/>
    </source>
</evidence>
<sequence length="470" mass="50517">MRSTAALVLVAATLAGCGTVVETAPGLVTEAGIDAGPGHGANGLGDPYFPRYGNGGYDVGHYALKVRYDPGTDRLTGTAVITATALAPLRRFNLDFAGLPVSRATVGGRPAATRQDGGELVVTPDQEITGGFTVEIEYAGVPTMIDDSALGRGGFRHTRDGAVVIGQPESAGSWFPANDHPLDKATYAVEITVPAGRTALSNGVPDGVATADGWTTWRWAERVPMASYLATMVVGDFRVWSGHHRGRPIVTAVAASIPAGGVEDAAMARTGEIADFLAERFGPYPMEAYGGVIVADESVKFALENQSRPVYGPDYFRRQDDGTWLVAHELAHQWFGNSVSIGGWQHIWLNEGFATYAQWLWDEHNRGVRVQDVFDSTYDGTDWTIPTGDPGRANIFSNAVYHRGALTVHTLRLTVGDDAFFRILKTWTSERRNGNAVTADFIALAERVSGRPLRALFDTWLFAATPPPKP</sequence>
<dbReference type="PROSITE" id="PS51257">
    <property type="entry name" value="PROKAR_LIPOPROTEIN"/>
    <property type="match status" value="1"/>
</dbReference>
<comment type="caution">
    <text evidence="15">The sequence shown here is derived from an EMBL/GenBank/DDBJ whole genome shotgun (WGS) entry which is preliminary data.</text>
</comment>
<dbReference type="InterPro" id="IPR027268">
    <property type="entry name" value="Peptidase_M4/M1_CTD_sf"/>
</dbReference>
<keyword evidence="15" id="KW-0031">Aminopeptidase</keyword>
<comment type="catalytic activity">
    <reaction evidence="1">
        <text>Release of an N-terminal amino acid, Xaa-|-Yaa- from a peptide, amide or arylamide. Xaa is preferably Ala, but may be most amino acids including Pro (slow action). When a terminal hydrophobic residue is followed by a prolyl residue, the two may be released as an intact Xaa-Pro dipeptide.</text>
        <dbReference type="EC" id="3.4.11.2"/>
    </reaction>
</comment>
<evidence type="ECO:0000256" key="1">
    <source>
        <dbReference type="ARBA" id="ARBA00000098"/>
    </source>
</evidence>
<dbReference type="GO" id="GO:0008237">
    <property type="term" value="F:metallopeptidase activity"/>
    <property type="evidence" value="ECO:0007669"/>
    <property type="project" value="UniProtKB-KW"/>
</dbReference>
<dbReference type="GO" id="GO:0008270">
    <property type="term" value="F:zinc ion binding"/>
    <property type="evidence" value="ECO:0007669"/>
    <property type="project" value="InterPro"/>
</dbReference>
<evidence type="ECO:0000256" key="7">
    <source>
        <dbReference type="ARBA" id="ARBA00022723"/>
    </source>
</evidence>
<keyword evidence="10" id="KW-0482">Metalloprotease</keyword>
<keyword evidence="8" id="KW-0378">Hydrolase</keyword>
<dbReference type="Proteomes" id="UP001240236">
    <property type="component" value="Unassembled WGS sequence"/>
</dbReference>
<dbReference type="AlphaFoldDB" id="A0AAE3W081"/>
<dbReference type="Pfam" id="PF17900">
    <property type="entry name" value="Peptidase_M1_N"/>
    <property type="match status" value="1"/>
</dbReference>
<dbReference type="PRINTS" id="PR00756">
    <property type="entry name" value="ALADIPTASE"/>
</dbReference>
<dbReference type="EC" id="3.4.11.2" evidence="4"/>
<evidence type="ECO:0000256" key="8">
    <source>
        <dbReference type="ARBA" id="ARBA00022801"/>
    </source>
</evidence>
<evidence type="ECO:0000259" key="13">
    <source>
        <dbReference type="Pfam" id="PF01433"/>
    </source>
</evidence>
<evidence type="ECO:0000256" key="12">
    <source>
        <dbReference type="ARBA" id="ARBA00031533"/>
    </source>
</evidence>
<comment type="cofactor">
    <cofactor evidence="2">
        <name>Zn(2+)</name>
        <dbReference type="ChEBI" id="CHEBI:29105"/>
    </cofactor>
</comment>
<evidence type="ECO:0000259" key="14">
    <source>
        <dbReference type="Pfam" id="PF17900"/>
    </source>
</evidence>
<dbReference type="Pfam" id="PF01433">
    <property type="entry name" value="Peptidase_M1"/>
    <property type="match status" value="1"/>
</dbReference>
<dbReference type="PANTHER" id="PTHR11533">
    <property type="entry name" value="PROTEASE M1 ZINC METALLOPROTEASE"/>
    <property type="match status" value="1"/>
</dbReference>
<evidence type="ECO:0000256" key="2">
    <source>
        <dbReference type="ARBA" id="ARBA00001947"/>
    </source>
</evidence>
<evidence type="ECO:0000256" key="9">
    <source>
        <dbReference type="ARBA" id="ARBA00022833"/>
    </source>
</evidence>
<dbReference type="CDD" id="cd09603">
    <property type="entry name" value="M1_APN_like"/>
    <property type="match status" value="1"/>
</dbReference>
<accession>A0AAE3W081</accession>
<dbReference type="InterPro" id="IPR042097">
    <property type="entry name" value="Aminopeptidase_N-like_N_sf"/>
</dbReference>
<dbReference type="InterPro" id="IPR050344">
    <property type="entry name" value="Peptidase_M1_aminopeptidases"/>
</dbReference>
<dbReference type="InterPro" id="IPR001930">
    <property type="entry name" value="Peptidase_M1"/>
</dbReference>
<dbReference type="InterPro" id="IPR045357">
    <property type="entry name" value="Aminopeptidase_N-like_N"/>
</dbReference>
<proteinExistence type="inferred from homology"/>
<dbReference type="GO" id="GO:0006508">
    <property type="term" value="P:proteolysis"/>
    <property type="evidence" value="ECO:0007669"/>
    <property type="project" value="UniProtKB-KW"/>
</dbReference>
<evidence type="ECO:0000256" key="6">
    <source>
        <dbReference type="ARBA" id="ARBA00022670"/>
    </source>
</evidence>
<evidence type="ECO:0000313" key="16">
    <source>
        <dbReference type="Proteomes" id="UP001240236"/>
    </source>
</evidence>